<dbReference type="AlphaFoldDB" id="A0AA36XJC5"/>
<dbReference type="GO" id="GO:0097506">
    <property type="term" value="F:deaminated base DNA N-glycosylase activity"/>
    <property type="evidence" value="ECO:0007669"/>
    <property type="project" value="UniProtKB-ARBA"/>
</dbReference>
<dbReference type="InterPro" id="IPR005122">
    <property type="entry name" value="Uracil-DNA_glycosylase-like"/>
</dbReference>
<dbReference type="InterPro" id="IPR051536">
    <property type="entry name" value="UDG_Type-4/5"/>
</dbReference>
<dbReference type="PANTHER" id="PTHR33693">
    <property type="entry name" value="TYPE-5 URACIL-DNA GLYCOSYLASE"/>
    <property type="match status" value="1"/>
</dbReference>
<organism evidence="10 12">
    <name type="scientific">Neisseria macacae ATCC 33926</name>
    <dbReference type="NCBI Taxonomy" id="997348"/>
    <lineage>
        <taxon>Bacteria</taxon>
        <taxon>Pseudomonadati</taxon>
        <taxon>Pseudomonadota</taxon>
        <taxon>Betaproteobacteria</taxon>
        <taxon>Neisseriales</taxon>
        <taxon>Neisseriaceae</taxon>
        <taxon>Neisseria</taxon>
    </lineage>
</organism>
<dbReference type="SUPFAM" id="SSF52141">
    <property type="entry name" value="Uracil-DNA glycosylase-like"/>
    <property type="match status" value="1"/>
</dbReference>
<dbReference type="GO" id="GO:0051539">
    <property type="term" value="F:4 iron, 4 sulfur cluster binding"/>
    <property type="evidence" value="ECO:0007669"/>
    <property type="project" value="UniProtKB-KW"/>
</dbReference>
<keyword evidence="2" id="KW-0479">Metal-binding</keyword>
<protein>
    <submittedName>
        <fullName evidence="11">Uracil-DNA glycosylase</fullName>
    </submittedName>
</protein>
<dbReference type="RefSeq" id="WP_003779791.1">
    <property type="nucleotide sequence ID" value="NZ_CP094241.1"/>
</dbReference>
<evidence type="ECO:0000313" key="12">
    <source>
        <dbReference type="Proteomes" id="UP000004982"/>
    </source>
</evidence>
<accession>A0AA36XJC5</accession>
<evidence type="ECO:0000256" key="3">
    <source>
        <dbReference type="ARBA" id="ARBA00022763"/>
    </source>
</evidence>
<evidence type="ECO:0000256" key="7">
    <source>
        <dbReference type="ARBA" id="ARBA00023204"/>
    </source>
</evidence>
<feature type="compositionally biased region" description="Polar residues" evidence="8">
    <location>
        <begin position="96"/>
        <end position="106"/>
    </location>
</feature>
<dbReference type="EMBL" id="CP094241">
    <property type="protein sequence ID" value="UNV85288.1"/>
    <property type="molecule type" value="Genomic_DNA"/>
</dbReference>
<dbReference type="EMBL" id="AFQE01000125">
    <property type="protein sequence ID" value="EGQ75118.1"/>
    <property type="molecule type" value="Genomic_DNA"/>
</dbReference>
<reference evidence="10 12" key="1">
    <citation type="submission" date="2011-05" db="EMBL/GenBank/DDBJ databases">
        <authorList>
            <person name="Muzny D."/>
            <person name="Qin X."/>
            <person name="Deng J."/>
            <person name="Jiang H."/>
            <person name="Liu Y."/>
            <person name="Qu J."/>
            <person name="Song X.-Z."/>
            <person name="Zhang L."/>
            <person name="Thornton R."/>
            <person name="Coyle M."/>
            <person name="Francisco L."/>
            <person name="Jackson L."/>
            <person name="Javaid M."/>
            <person name="Korchina V."/>
            <person name="Kovar C."/>
            <person name="Mata R."/>
            <person name="Mathew T."/>
            <person name="Ngo R."/>
            <person name="Nguyen L."/>
            <person name="Nguyen N."/>
            <person name="Okwuonu G."/>
            <person name="Ongeri F."/>
            <person name="Pham C."/>
            <person name="Simmons D."/>
            <person name="Wilczek-Boney K."/>
            <person name="Hale W."/>
            <person name="Jakkamsetti A."/>
            <person name="Pham P."/>
            <person name="Ruth R."/>
            <person name="San Lucas F."/>
            <person name="Warren J."/>
            <person name="Zhang J."/>
            <person name="Zhao Z."/>
            <person name="Zhou C."/>
            <person name="Zhu D."/>
            <person name="Lee S."/>
            <person name="Bess C."/>
            <person name="Blankenburg K."/>
            <person name="Forbes L."/>
            <person name="Fu Q."/>
            <person name="Gubbala S."/>
            <person name="Hirani K."/>
            <person name="Jayaseelan J.C."/>
            <person name="Lara F."/>
            <person name="Munidasa M."/>
            <person name="Palculict T."/>
            <person name="Patil S."/>
            <person name="Pu L.-L."/>
            <person name="Saada N."/>
            <person name="Tang L."/>
            <person name="Weissenberger G."/>
            <person name="Zhu Y."/>
            <person name="Hemphill L."/>
            <person name="Shang Y."/>
            <person name="Youmans B."/>
            <person name="Ayvaz T."/>
            <person name="Ross M."/>
            <person name="Santibanez J."/>
            <person name="Aqrawi P."/>
            <person name="Gross S."/>
            <person name="Joshi V."/>
            <person name="Fowler G."/>
            <person name="Nazareth L."/>
            <person name="Reid J."/>
            <person name="Worley K."/>
            <person name="Petrosino J."/>
            <person name="Highlander S."/>
            <person name="Gibbs R."/>
        </authorList>
    </citation>
    <scope>NUCLEOTIDE SEQUENCE [LARGE SCALE GENOMIC DNA]</scope>
    <source>
        <strain evidence="10 12">ATCC 33926</strain>
    </source>
</reference>
<proteinExistence type="predicted"/>
<evidence type="ECO:0000259" key="9">
    <source>
        <dbReference type="SMART" id="SM00986"/>
    </source>
</evidence>
<evidence type="ECO:0000256" key="6">
    <source>
        <dbReference type="ARBA" id="ARBA00023014"/>
    </source>
</evidence>
<feature type="region of interest" description="Disordered" evidence="8">
    <location>
        <begin position="71"/>
        <end position="116"/>
    </location>
</feature>
<gene>
    <name evidence="10" type="ORF">HMPREF9418_2509</name>
    <name evidence="11" type="ORF">MON40_01820</name>
</gene>
<evidence type="ECO:0000256" key="1">
    <source>
        <dbReference type="ARBA" id="ARBA00022485"/>
    </source>
</evidence>
<evidence type="ECO:0000256" key="8">
    <source>
        <dbReference type="SAM" id="MobiDB-lite"/>
    </source>
</evidence>
<dbReference type="Gene3D" id="3.40.470.10">
    <property type="entry name" value="Uracil-DNA glycosylase-like domain"/>
    <property type="match status" value="1"/>
</dbReference>
<evidence type="ECO:0000313" key="11">
    <source>
        <dbReference type="EMBL" id="UNV85288.1"/>
    </source>
</evidence>
<evidence type="ECO:0000313" key="10">
    <source>
        <dbReference type="EMBL" id="EGQ75118.1"/>
    </source>
</evidence>
<evidence type="ECO:0000256" key="4">
    <source>
        <dbReference type="ARBA" id="ARBA00022801"/>
    </source>
</evidence>
<reference evidence="11 13" key="2">
    <citation type="submission" date="2022-03" db="EMBL/GenBank/DDBJ databases">
        <title>Genome sequencing of Neisseria macacae.</title>
        <authorList>
            <person name="Baek M.-G."/>
        </authorList>
    </citation>
    <scope>NUCLEOTIDE SEQUENCE [LARGE SCALE GENOMIC DNA]</scope>
    <source>
        <strain evidence="11 13">ATCC 33926</strain>
    </source>
</reference>
<keyword evidence="6" id="KW-0411">Iron-sulfur</keyword>
<feature type="domain" description="Uracil-DNA glycosylase-like" evidence="9">
    <location>
        <begin position="119"/>
        <end position="257"/>
    </location>
</feature>
<dbReference type="Proteomes" id="UP000004982">
    <property type="component" value="Unassembled WGS sequence"/>
</dbReference>
<dbReference type="GO" id="GO:0046872">
    <property type="term" value="F:metal ion binding"/>
    <property type="evidence" value="ECO:0007669"/>
    <property type="project" value="UniProtKB-KW"/>
</dbReference>
<dbReference type="Proteomes" id="UP000829455">
    <property type="component" value="Chromosome"/>
</dbReference>
<dbReference type="SMART" id="SM00986">
    <property type="entry name" value="UDG"/>
    <property type="match status" value="1"/>
</dbReference>
<evidence type="ECO:0000256" key="5">
    <source>
        <dbReference type="ARBA" id="ARBA00023004"/>
    </source>
</evidence>
<keyword evidence="5" id="KW-0408">Iron</keyword>
<dbReference type="InterPro" id="IPR036895">
    <property type="entry name" value="Uracil-DNA_glycosylase-like_sf"/>
</dbReference>
<keyword evidence="4" id="KW-0378">Hydrolase</keyword>
<feature type="compositionally biased region" description="Low complexity" evidence="8">
    <location>
        <begin position="86"/>
        <end position="95"/>
    </location>
</feature>
<sequence length="264" mass="28279">MLSSRYLHLHQALGLGPMWLNRHAKVIPSAGDAPVTPPQKPAAAQVAEAVRTISASAHHARMAAMAAVQHEKTTSATTPPIPPSAAPVDAPSPSARTHSAPENTGQAPAATVSDDLPRLQTEARPSEVIIISICPATEDSLHGQLFHGAVGVLLDNMLAAIRLTPQQAYKTSWVKAAPVFSPHPTDEQIQAELPQLARELADTQAKAVLLVGQIFEKPELSALIDTLCGNTPRFILPHPARLLRQPQLKAKAWQVLKQVRQILN</sequence>
<keyword evidence="1" id="KW-0004">4Fe-4S</keyword>
<dbReference type="GO" id="GO:0006281">
    <property type="term" value="P:DNA repair"/>
    <property type="evidence" value="ECO:0007669"/>
    <property type="project" value="UniProtKB-KW"/>
</dbReference>
<keyword evidence="3" id="KW-0227">DNA damage</keyword>
<keyword evidence="13" id="KW-1185">Reference proteome</keyword>
<keyword evidence="7" id="KW-0234">DNA repair</keyword>
<dbReference type="Pfam" id="PF03167">
    <property type="entry name" value="UDG"/>
    <property type="match status" value="1"/>
</dbReference>
<name>A0AA36XJC5_9NEIS</name>
<evidence type="ECO:0000313" key="13">
    <source>
        <dbReference type="Proteomes" id="UP000829455"/>
    </source>
</evidence>
<dbReference type="SMART" id="SM00987">
    <property type="entry name" value="UreE_C"/>
    <property type="match status" value="1"/>
</dbReference>
<evidence type="ECO:0000256" key="2">
    <source>
        <dbReference type="ARBA" id="ARBA00022723"/>
    </source>
</evidence>